<proteinExistence type="predicted"/>
<reference evidence="1" key="1">
    <citation type="submission" date="2021-02" db="EMBL/GenBank/DDBJ databases">
        <title>Natrosporangium hydrolyticum gen. nov., sp. nov, a haloalkaliphilic actinobacterium from a soda solonchak soil.</title>
        <authorList>
            <person name="Sorokin D.Y."/>
            <person name="Khijniak T.V."/>
            <person name="Zakharycheva A.P."/>
            <person name="Boueva O.V."/>
            <person name="Ariskina E.V."/>
            <person name="Hahnke R.L."/>
            <person name="Bunk B."/>
            <person name="Sproer C."/>
            <person name="Schumann P."/>
            <person name="Evtushenko L.I."/>
            <person name="Kublanov I.V."/>
        </authorList>
    </citation>
    <scope>NUCLEOTIDE SEQUENCE</scope>
    <source>
        <strain evidence="1">DSM 106523</strain>
    </source>
</reference>
<name>A0A895YK62_9ACTN</name>
<sequence length="823" mass="89032">MVNTPTGAGGGGTDVAIEPFDRHPSLPGELEAIALRLEGLAGRTVDLRIVTDRRFHPAEVSWDGLAAEELAAAPAGVRQDALVAGDATVWLAGVVWYWRRQVEDFNTQVRLIDDERTEAQGNRFGVPLGEEFDHEFALARTEHDRRARERWWDAHHMFIDEGSRTAAAMLREGPSAAHLDLLTESGVWGSPAGAVEVFLPLWHDRAMKELAGEVGELTQRINDPDQEVSQAELERLEELLSAHAEDEAFAYYLATELGPAAALELNGNLAFLTVDPPEAGDGELADLIGSIQAGLGTALATATTRRGSGGGPGEPYIPGPYEVDEAWRADLLIALETQFDFEGDNLAVPGPVPLYGYQLIGPLLNHGDYDDSFLRQVGAGMIDFEVLHGGSEVWTRDLPVGGQWDGMRLDWTGGGGPTQPAGFDPMIGLMTALETSPTAALEILTSQRTWGDVPDNVADPISGHRLSRVQYLLTERDWPVDVVSSPEVRDYFVDHPEELVTGLPAFGNVLENAARVEDQRAIWLVESIVYELNATPAARSGPDEDLMHPVLRQSVGNIMADYIWDVNRAVDVVNSNMSGGLGARFGRDDIFRLLVDLGRDEGAHETIREAQAVHSAVAYQHFLSSEDYPEKDLSERIIAAQQVARRYGSVMGALDYGAGREAWFEQVESGQGDGWGRGAAFGTAGIVVEQLVDTSVKVPGVGSVAGQFASLILEEASEAVAADRSALATYELAEFLSDGRQSAGNLAMSALYHSGELPDLPSVLEEGGEPKPMDSWGEDEVEAWQWYLDREGQSSVVHLAASAATSYDEGISHANVVVNGLWS</sequence>
<keyword evidence="2" id="KW-1185">Reference proteome</keyword>
<dbReference type="Proteomes" id="UP000662857">
    <property type="component" value="Chromosome"/>
</dbReference>
<protein>
    <submittedName>
        <fullName evidence="1">Uncharacterized protein</fullName>
    </submittedName>
</protein>
<dbReference type="AlphaFoldDB" id="A0A895YK62"/>
<evidence type="ECO:0000313" key="2">
    <source>
        <dbReference type="Proteomes" id="UP000662857"/>
    </source>
</evidence>
<dbReference type="RefSeq" id="WP_239678636.1">
    <property type="nucleotide sequence ID" value="NZ_CP070499.1"/>
</dbReference>
<evidence type="ECO:0000313" key="1">
    <source>
        <dbReference type="EMBL" id="QSB16422.1"/>
    </source>
</evidence>
<gene>
    <name evidence="1" type="ORF">JQS43_09140</name>
</gene>
<dbReference type="KEGG" id="nhy:JQS43_09140"/>
<dbReference type="EMBL" id="CP070499">
    <property type="protein sequence ID" value="QSB16422.1"/>
    <property type="molecule type" value="Genomic_DNA"/>
</dbReference>
<accession>A0A895YK62</accession>
<organism evidence="1 2">
    <name type="scientific">Natronosporangium hydrolyticum</name>
    <dbReference type="NCBI Taxonomy" id="2811111"/>
    <lineage>
        <taxon>Bacteria</taxon>
        <taxon>Bacillati</taxon>
        <taxon>Actinomycetota</taxon>
        <taxon>Actinomycetes</taxon>
        <taxon>Micromonosporales</taxon>
        <taxon>Micromonosporaceae</taxon>
        <taxon>Natronosporangium</taxon>
    </lineage>
</organism>